<comment type="caution">
    <text evidence="1">The sequence shown here is derived from an EMBL/GenBank/DDBJ whole genome shotgun (WGS) entry which is preliminary data.</text>
</comment>
<sequence length="43" mass="4659">MRQNPTTDAICTENDCRPFPVQTVSVPRTNGICTGGQIGTYES</sequence>
<proteinExistence type="predicted"/>
<evidence type="ECO:0000313" key="2">
    <source>
        <dbReference type="Proteomes" id="UP000004394"/>
    </source>
</evidence>
<protein>
    <submittedName>
        <fullName evidence="1">Uncharacterized protein</fullName>
    </submittedName>
</protein>
<keyword evidence="2" id="KW-1185">Reference proteome</keyword>
<dbReference type="AlphaFoldDB" id="E0NSY0"/>
<evidence type="ECO:0000313" key="1">
    <source>
        <dbReference type="EMBL" id="EFM01844.1"/>
    </source>
</evidence>
<organism evidence="1 2">
    <name type="scientific">Hoylesella marshii DSM 16973 = JCM 13450</name>
    <dbReference type="NCBI Taxonomy" id="862515"/>
    <lineage>
        <taxon>Bacteria</taxon>
        <taxon>Pseudomonadati</taxon>
        <taxon>Bacteroidota</taxon>
        <taxon>Bacteroidia</taxon>
        <taxon>Bacteroidales</taxon>
        <taxon>Prevotellaceae</taxon>
        <taxon>Hoylesella</taxon>
    </lineage>
</organism>
<dbReference type="Proteomes" id="UP000004394">
    <property type="component" value="Unassembled WGS sequence"/>
</dbReference>
<reference evidence="1" key="1">
    <citation type="submission" date="2010-07" db="EMBL/GenBank/DDBJ databases">
        <authorList>
            <person name="Muzny D."/>
            <person name="Qin X."/>
            <person name="Deng J."/>
            <person name="Jiang H."/>
            <person name="Liu Y."/>
            <person name="Qu J."/>
            <person name="Song X.-Z."/>
            <person name="Zhang L."/>
            <person name="Thornton R."/>
            <person name="Coyle M."/>
            <person name="Francisco L."/>
            <person name="Jackson L."/>
            <person name="Javaid M."/>
            <person name="Korchina V."/>
            <person name="Kovar C."/>
            <person name="Mata R."/>
            <person name="Mathew T."/>
            <person name="Ngo R."/>
            <person name="Nguyen L."/>
            <person name="Nguyen N."/>
            <person name="Okwuonu G."/>
            <person name="Ongeri F."/>
            <person name="Pham C."/>
            <person name="Simmons D."/>
            <person name="Wilczek-Boney K."/>
            <person name="Hale W."/>
            <person name="Jakkamsetti A."/>
            <person name="Pham P."/>
            <person name="Ruth R."/>
            <person name="San Lucas F."/>
            <person name="Warren J."/>
            <person name="Zhang J."/>
            <person name="Zhao Z."/>
            <person name="Zhou C."/>
            <person name="Zhu D."/>
            <person name="Lee S."/>
            <person name="Bess C."/>
            <person name="Blankenburg K."/>
            <person name="Forbes L."/>
            <person name="Fu Q."/>
            <person name="Gubbala S."/>
            <person name="Hirani K."/>
            <person name="Jayaseelan J.C."/>
            <person name="Lara F."/>
            <person name="Munidasa M."/>
            <person name="Palculict T."/>
            <person name="Patil S."/>
            <person name="Pu L.-L."/>
            <person name="Saada N."/>
            <person name="Tang L."/>
            <person name="Weissenberger G."/>
            <person name="Zhu Y."/>
            <person name="Hemphill L."/>
            <person name="Shang Y."/>
            <person name="Youmans B."/>
            <person name="Ayvaz T."/>
            <person name="Ross M."/>
            <person name="Santibanez J."/>
            <person name="Aqrawi P."/>
            <person name="Gross S."/>
            <person name="Joshi V."/>
            <person name="Fowler G."/>
            <person name="Nazareth L."/>
            <person name="Reid J."/>
            <person name="Worley K."/>
            <person name="Petrosino J."/>
            <person name="Highlander S."/>
            <person name="Gibbs R."/>
        </authorList>
    </citation>
    <scope>NUCLEOTIDE SEQUENCE [LARGE SCALE GENOMIC DNA]</scope>
    <source>
        <strain evidence="1">DSM 16973</strain>
    </source>
</reference>
<dbReference type="BioCyc" id="PMAR862515-HMP:GMOO-1355-MONOMER"/>
<accession>E0NSY0</accession>
<name>E0NSY0_9BACT</name>
<dbReference type="EMBL" id="AEEI01000043">
    <property type="protein sequence ID" value="EFM01844.1"/>
    <property type="molecule type" value="Genomic_DNA"/>
</dbReference>
<dbReference type="HOGENOM" id="CLU_218390_0_0_10"/>
<gene>
    <name evidence="1" type="ORF">HMPREF0658_1332</name>
</gene>